<feature type="region of interest" description="Disordered" evidence="2">
    <location>
        <begin position="71"/>
        <end position="96"/>
    </location>
</feature>
<keyword evidence="1" id="KW-0175">Coiled coil</keyword>
<protein>
    <recommendedName>
        <fullName evidence="3">Putative zinc-finger domain-containing protein</fullName>
    </recommendedName>
</protein>
<evidence type="ECO:0000256" key="2">
    <source>
        <dbReference type="SAM" id="MobiDB-lite"/>
    </source>
</evidence>
<proteinExistence type="predicted"/>
<feature type="domain" description="Putative zinc-finger" evidence="3">
    <location>
        <begin position="884"/>
        <end position="903"/>
    </location>
</feature>
<evidence type="ECO:0000313" key="5">
    <source>
        <dbReference type="Proteomes" id="UP001152799"/>
    </source>
</evidence>
<keyword evidence="5" id="KW-1185">Reference proteome</keyword>
<dbReference type="AlphaFoldDB" id="A0A9P0DFA8"/>
<evidence type="ECO:0000259" key="3">
    <source>
        <dbReference type="Pfam" id="PF10650"/>
    </source>
</evidence>
<dbReference type="InterPro" id="IPR019607">
    <property type="entry name" value="Putative_zinc-finger_domain"/>
</dbReference>
<gene>
    <name evidence="4" type="ORF">CEUTPL_LOCUS13112</name>
</gene>
<sequence>MKKLRKKMPPEEVAHQTYTEDGPEEGEILSDDHLEDISSDESYDLDLLPNGKSIRNNHHLHALSLSSISDTSIHGQSVPKTRRKRHGHEHRGHCKRKRTCRRRRECSTSSSDQEDTTLDVRLKAQLKAAIKFDSIENAHKNSLRTRLNAMVNGPVNEEPKSDSDLNHDTIEIIASGSENRVDTPEIEDIDNELIQLRLAALKTAICNKYAKRTKRKNDMNKENNTVEEVPQAQMNSNEIIDEDPAESNLPPAPSIEEDEDVLRAILLASMSKKITSYQPEPIINNKNFKINNFNNVNRAFNKKIKMPQVKPLIIRINSDSEDSDWDLSSPEKNVQKTNPVIKPEDSEVKFSNKLQKHNGINSEQLSTTNQEEISQKKIISSSNNNKLVEENPQDNAPIVTENTPNGIKNIEIVKLQEAEALSIIESSVEKFLKEQRAKVESRQNLKIHPKKFPVNLKPPPKKNLLNIKTQPKKHPLNIKVHLKKNSQNKPNSPDLEKSALKFLPAKKMEEYQKLQSLLKQKKAQKLLTKNKSDKSTQTVTVKNSLPEIPKTEDFESMRKKEKQSCSSVLRATLKQLEMKNSNGRYCNFIITFFSIYNKVTVLKPILPPNIRFQIQDKYKDLRPLIRNINQVNKEQKQCEQNVDRLVKELAEARRKQEELHRKMLTGVTNLADEKKKIELSSLKPAIPNKASIISNPPLITSAISAGQKLISEKSELKTLTQTAKNKDQPKVGTENKVTDLNNIDKVNGKTTEKLTALRQEDDEIKKLKSALKPVKSNNALVTSTPIKPSLPAMTLLASTITSDQSLVCDKSGSSVFDQTTIQDDDDSENKIRDPNDIDEIIEKTKNRKQCDEVKKVETSEYKSPLEHHESIFYRQTRWNPLVSICPFEINGTCKDSECIFNHLTK</sequence>
<name>A0A9P0DFA8_9CUCU</name>
<dbReference type="OrthoDB" id="8197317at2759"/>
<feature type="coiled-coil region" evidence="1">
    <location>
        <begin position="628"/>
        <end position="662"/>
    </location>
</feature>
<reference evidence="4" key="1">
    <citation type="submission" date="2022-01" db="EMBL/GenBank/DDBJ databases">
        <authorList>
            <person name="King R."/>
        </authorList>
    </citation>
    <scope>NUCLEOTIDE SEQUENCE</scope>
</reference>
<dbReference type="Proteomes" id="UP001152799">
    <property type="component" value="Chromosome 8"/>
</dbReference>
<feature type="compositionally biased region" description="Basic residues" evidence="2">
    <location>
        <begin position="80"/>
        <end position="96"/>
    </location>
</feature>
<dbReference type="Pfam" id="PF10650">
    <property type="entry name" value="zf-C3H1"/>
    <property type="match status" value="1"/>
</dbReference>
<evidence type="ECO:0000256" key="1">
    <source>
        <dbReference type="SAM" id="Coils"/>
    </source>
</evidence>
<evidence type="ECO:0000313" key="4">
    <source>
        <dbReference type="EMBL" id="CAH1134719.1"/>
    </source>
</evidence>
<organism evidence="4 5">
    <name type="scientific">Ceutorhynchus assimilis</name>
    <name type="common">cabbage seed weevil</name>
    <dbReference type="NCBI Taxonomy" id="467358"/>
    <lineage>
        <taxon>Eukaryota</taxon>
        <taxon>Metazoa</taxon>
        <taxon>Ecdysozoa</taxon>
        <taxon>Arthropoda</taxon>
        <taxon>Hexapoda</taxon>
        <taxon>Insecta</taxon>
        <taxon>Pterygota</taxon>
        <taxon>Neoptera</taxon>
        <taxon>Endopterygota</taxon>
        <taxon>Coleoptera</taxon>
        <taxon>Polyphaga</taxon>
        <taxon>Cucujiformia</taxon>
        <taxon>Curculionidae</taxon>
        <taxon>Ceutorhynchinae</taxon>
        <taxon>Ceutorhynchus</taxon>
    </lineage>
</organism>
<accession>A0A9P0DFA8</accession>
<dbReference type="EMBL" id="OU892284">
    <property type="protein sequence ID" value="CAH1134719.1"/>
    <property type="molecule type" value="Genomic_DNA"/>
</dbReference>
<feature type="region of interest" description="Disordered" evidence="2">
    <location>
        <begin position="1"/>
        <end position="35"/>
    </location>
</feature>